<accession>A0ABM8PUQ9</accession>
<feature type="domain" description="HPr kinase/phosphorylase C-terminal" evidence="1">
    <location>
        <begin position="4"/>
        <end position="87"/>
    </location>
</feature>
<sequence>MTSHSANIHATAVVVGAAGLLFIGPSGAGKSITAFNCLAAARRAGVAASLIADDRVIVSSEGDRLVATCPQSISGLIEIRGSGILRLPHVASAPLNLAVLVCDPSTADRLPPADEEHRIPDIGSLPQIRLMAGSAEPLSLIACFCPEIGIPQPFSP</sequence>
<dbReference type="Gene3D" id="3.40.50.300">
    <property type="entry name" value="P-loop containing nucleotide triphosphate hydrolases"/>
    <property type="match status" value="1"/>
</dbReference>
<evidence type="ECO:0000259" key="1">
    <source>
        <dbReference type="Pfam" id="PF07475"/>
    </source>
</evidence>
<dbReference type="SUPFAM" id="SSF53795">
    <property type="entry name" value="PEP carboxykinase-like"/>
    <property type="match status" value="1"/>
</dbReference>
<proteinExistence type="predicted"/>
<dbReference type="EMBL" id="CABFWF030000014">
    <property type="protein sequence ID" value="CAD7049453.1"/>
    <property type="molecule type" value="Genomic_DNA"/>
</dbReference>
<evidence type="ECO:0000313" key="2">
    <source>
        <dbReference type="EMBL" id="CAD7049453.1"/>
    </source>
</evidence>
<keyword evidence="2" id="KW-0418">Kinase</keyword>
<dbReference type="Proteomes" id="UP000606921">
    <property type="component" value="Unassembled WGS sequence"/>
</dbReference>
<keyword evidence="3" id="KW-1185">Reference proteome</keyword>
<gene>
    <name evidence="2" type="ORF">REJC140_01507</name>
</gene>
<evidence type="ECO:0000313" key="3">
    <source>
        <dbReference type="Proteomes" id="UP000606921"/>
    </source>
</evidence>
<dbReference type="CDD" id="cd01918">
    <property type="entry name" value="HprK_C"/>
    <property type="match status" value="1"/>
</dbReference>
<protein>
    <submittedName>
        <fullName evidence="2">Serine kinase</fullName>
    </submittedName>
</protein>
<reference evidence="2 3" key="1">
    <citation type="submission" date="2020-11" db="EMBL/GenBank/DDBJ databases">
        <authorList>
            <person name="Lassalle F."/>
        </authorList>
    </citation>
    <scope>NUCLEOTIDE SEQUENCE [LARGE SCALE GENOMIC DNA]</scope>
    <source>
        <strain evidence="2 3">JC140</strain>
    </source>
</reference>
<dbReference type="InterPro" id="IPR027417">
    <property type="entry name" value="P-loop_NTPase"/>
</dbReference>
<dbReference type="RefSeq" id="WP_142593605.1">
    <property type="nucleotide sequence ID" value="NZ_CABFWF030000014.1"/>
</dbReference>
<organism evidence="2 3">
    <name type="scientific">Pseudorhizobium endolithicum</name>
    <dbReference type="NCBI Taxonomy" id="1191678"/>
    <lineage>
        <taxon>Bacteria</taxon>
        <taxon>Pseudomonadati</taxon>
        <taxon>Pseudomonadota</taxon>
        <taxon>Alphaproteobacteria</taxon>
        <taxon>Hyphomicrobiales</taxon>
        <taxon>Rhizobiaceae</taxon>
        <taxon>Rhizobium/Agrobacterium group</taxon>
        <taxon>Pseudorhizobium</taxon>
    </lineage>
</organism>
<dbReference type="InterPro" id="IPR011104">
    <property type="entry name" value="Hpr_kin/Pase_C"/>
</dbReference>
<name>A0ABM8PUQ9_9HYPH</name>
<keyword evidence="2" id="KW-0808">Transferase</keyword>
<dbReference type="GO" id="GO:0016301">
    <property type="term" value="F:kinase activity"/>
    <property type="evidence" value="ECO:0007669"/>
    <property type="project" value="UniProtKB-KW"/>
</dbReference>
<comment type="caution">
    <text evidence="2">The sequence shown here is derived from an EMBL/GenBank/DDBJ whole genome shotgun (WGS) entry which is preliminary data.</text>
</comment>
<dbReference type="Pfam" id="PF07475">
    <property type="entry name" value="Hpr_kinase_C"/>
    <property type="match status" value="1"/>
</dbReference>